<dbReference type="Proteomes" id="UP001164929">
    <property type="component" value="Chromosome 7"/>
</dbReference>
<comment type="caution">
    <text evidence="1">The sequence shown here is derived from an EMBL/GenBank/DDBJ whole genome shotgun (WGS) entry which is preliminary data.</text>
</comment>
<keyword evidence="2" id="KW-1185">Reference proteome</keyword>
<reference evidence="1" key="1">
    <citation type="journal article" date="2023" name="Mol. Ecol. Resour.">
        <title>Chromosome-level genome assembly of a triploid poplar Populus alba 'Berolinensis'.</title>
        <authorList>
            <person name="Chen S."/>
            <person name="Yu Y."/>
            <person name="Wang X."/>
            <person name="Wang S."/>
            <person name="Zhang T."/>
            <person name="Zhou Y."/>
            <person name="He R."/>
            <person name="Meng N."/>
            <person name="Wang Y."/>
            <person name="Liu W."/>
            <person name="Liu Z."/>
            <person name="Liu J."/>
            <person name="Guo Q."/>
            <person name="Huang H."/>
            <person name="Sederoff R.R."/>
            <person name="Wang G."/>
            <person name="Qu G."/>
            <person name="Chen S."/>
        </authorList>
    </citation>
    <scope>NUCLEOTIDE SEQUENCE</scope>
    <source>
        <strain evidence="1">SC-2020</strain>
    </source>
</reference>
<evidence type="ECO:0000313" key="2">
    <source>
        <dbReference type="Proteomes" id="UP001164929"/>
    </source>
</evidence>
<accession>A0AAD6QHB4</accession>
<organism evidence="1 2">
    <name type="scientific">Populus alba x Populus x berolinensis</name>
    <dbReference type="NCBI Taxonomy" id="444605"/>
    <lineage>
        <taxon>Eukaryota</taxon>
        <taxon>Viridiplantae</taxon>
        <taxon>Streptophyta</taxon>
        <taxon>Embryophyta</taxon>
        <taxon>Tracheophyta</taxon>
        <taxon>Spermatophyta</taxon>
        <taxon>Magnoliopsida</taxon>
        <taxon>eudicotyledons</taxon>
        <taxon>Gunneridae</taxon>
        <taxon>Pentapetalae</taxon>
        <taxon>rosids</taxon>
        <taxon>fabids</taxon>
        <taxon>Malpighiales</taxon>
        <taxon>Salicaceae</taxon>
        <taxon>Saliceae</taxon>
        <taxon>Populus</taxon>
    </lineage>
</organism>
<gene>
    <name evidence="1" type="ORF">NC653_018722</name>
</gene>
<proteinExistence type="predicted"/>
<sequence>MSLTKTLGDMLFLAMSNLDFFHLSRGIQVDFNESFPNGQVLDFDDVFLVKVVSARSGVYLS</sequence>
<evidence type="ECO:0000313" key="1">
    <source>
        <dbReference type="EMBL" id="KAJ6990260.1"/>
    </source>
</evidence>
<dbReference type="EMBL" id="JAQIZT010000007">
    <property type="protein sequence ID" value="KAJ6990260.1"/>
    <property type="molecule type" value="Genomic_DNA"/>
</dbReference>
<name>A0AAD6QHB4_9ROSI</name>
<protein>
    <submittedName>
        <fullName evidence="1">Uncharacterized protein</fullName>
    </submittedName>
</protein>
<dbReference type="AlphaFoldDB" id="A0AAD6QHB4"/>